<evidence type="ECO:0000313" key="2">
    <source>
        <dbReference type="Proteomes" id="UP000824056"/>
    </source>
</evidence>
<gene>
    <name evidence="1" type="ORF">H9809_02015</name>
</gene>
<sequence length="77" mass="8492">MDAAKLAMLNTLAQQGAGKNPSELLPFLMSAATQNKSRGLRFSSQEMDAIIQVLKAGKSPEEVARMEKIIQMMKLFH</sequence>
<reference evidence="1" key="2">
    <citation type="submission" date="2021-04" db="EMBL/GenBank/DDBJ databases">
        <authorList>
            <person name="Gilroy R."/>
        </authorList>
    </citation>
    <scope>NUCLEOTIDE SEQUENCE</scope>
    <source>
        <strain evidence="1">1068</strain>
    </source>
</reference>
<evidence type="ECO:0000313" key="1">
    <source>
        <dbReference type="EMBL" id="HIZ64671.1"/>
    </source>
</evidence>
<reference evidence="1" key="1">
    <citation type="journal article" date="2021" name="PeerJ">
        <title>Extensive microbial diversity within the chicken gut microbiome revealed by metagenomics and culture.</title>
        <authorList>
            <person name="Gilroy R."/>
            <person name="Ravi A."/>
            <person name="Getino M."/>
            <person name="Pursley I."/>
            <person name="Horton D.L."/>
            <person name="Alikhan N.F."/>
            <person name="Baker D."/>
            <person name="Gharbi K."/>
            <person name="Hall N."/>
            <person name="Watson M."/>
            <person name="Adriaenssens E.M."/>
            <person name="Foster-Nyarko E."/>
            <person name="Jarju S."/>
            <person name="Secka A."/>
            <person name="Antonio M."/>
            <person name="Oren A."/>
            <person name="Chaudhuri R.R."/>
            <person name="La Ragione R."/>
            <person name="Hildebrand F."/>
            <person name="Pallen M.J."/>
        </authorList>
    </citation>
    <scope>NUCLEOTIDE SEQUENCE</scope>
    <source>
        <strain evidence="1">1068</strain>
    </source>
</reference>
<name>A0A9D2JRI3_9FIRM</name>
<proteinExistence type="predicted"/>
<accession>A0A9D2JRI3</accession>
<dbReference type="AlphaFoldDB" id="A0A9D2JRI3"/>
<protein>
    <submittedName>
        <fullName evidence="1">Uncharacterized protein</fullName>
    </submittedName>
</protein>
<dbReference type="EMBL" id="DXBG01000042">
    <property type="protein sequence ID" value="HIZ64671.1"/>
    <property type="molecule type" value="Genomic_DNA"/>
</dbReference>
<dbReference type="Proteomes" id="UP000824056">
    <property type="component" value="Unassembled WGS sequence"/>
</dbReference>
<comment type="caution">
    <text evidence="1">The sequence shown here is derived from an EMBL/GenBank/DDBJ whole genome shotgun (WGS) entry which is preliminary data.</text>
</comment>
<organism evidence="1 2">
    <name type="scientific">Candidatus Blautia pullicola</name>
    <dbReference type="NCBI Taxonomy" id="2838498"/>
    <lineage>
        <taxon>Bacteria</taxon>
        <taxon>Bacillati</taxon>
        <taxon>Bacillota</taxon>
        <taxon>Clostridia</taxon>
        <taxon>Lachnospirales</taxon>
        <taxon>Lachnospiraceae</taxon>
        <taxon>Blautia</taxon>
    </lineage>
</organism>